<dbReference type="InterPro" id="IPR027994">
    <property type="entry name" value="WxL_dom"/>
</dbReference>
<gene>
    <name evidence="3" type="ORF">A5821_002136</name>
</gene>
<feature type="signal peptide" evidence="1">
    <location>
        <begin position="1"/>
        <end position="23"/>
    </location>
</feature>
<dbReference type="Pfam" id="PF13731">
    <property type="entry name" value="WxL"/>
    <property type="match status" value="1"/>
</dbReference>
<feature type="chain" id="PRO_5042905282" description="WxL domain-containing protein" evidence="1">
    <location>
        <begin position="24"/>
        <end position="266"/>
    </location>
</feature>
<proteinExistence type="predicted"/>
<dbReference type="RefSeq" id="WP_249921869.1">
    <property type="nucleotide sequence ID" value="NZ_CP147244.1"/>
</dbReference>
<accession>A0AAQ3Y5G6</accession>
<dbReference type="AlphaFoldDB" id="A0AAQ3Y5G6"/>
<evidence type="ECO:0000313" key="4">
    <source>
        <dbReference type="Proteomes" id="UP000194948"/>
    </source>
</evidence>
<reference evidence="3 4" key="2">
    <citation type="submission" date="2024-03" db="EMBL/GenBank/DDBJ databases">
        <title>The Genome Sequence of Enterococcus sp. DIV0205d.</title>
        <authorList>
            <consortium name="The Broad Institute Genomics Platform"/>
            <consortium name="The Broad Institute Microbial Omics Core"/>
            <consortium name="The Broad Institute Genomic Center for Infectious Diseases"/>
            <person name="Earl A."/>
            <person name="Manson A."/>
            <person name="Gilmore M."/>
            <person name="Schwartman J."/>
            <person name="Shea T."/>
            <person name="Abouelleil A."/>
            <person name="Cao P."/>
            <person name="Chapman S."/>
            <person name="Cusick C."/>
            <person name="Young S."/>
            <person name="Neafsey D."/>
            <person name="Nusbaum C."/>
            <person name="Birren B."/>
        </authorList>
    </citation>
    <scope>NUCLEOTIDE SEQUENCE [LARGE SCALE GENOMIC DNA]</scope>
    <source>
        <strain evidence="3 4">7F3_DIV0205</strain>
    </source>
</reference>
<dbReference type="EMBL" id="CP147244">
    <property type="protein sequence ID" value="WYK01010.1"/>
    <property type="molecule type" value="Genomic_DNA"/>
</dbReference>
<keyword evidence="4" id="KW-1185">Reference proteome</keyword>
<keyword evidence="1" id="KW-0732">Signal</keyword>
<dbReference type="Proteomes" id="UP000194948">
    <property type="component" value="Chromosome"/>
</dbReference>
<name>A0AAQ3Y5G6_9ENTE</name>
<reference evidence="4" key="1">
    <citation type="submission" date="2017-05" db="EMBL/GenBank/DDBJ databases">
        <title>The Genome Sequence of EEnterococcus faecalis 9F2_4866.</title>
        <authorList>
            <consortium name="The Broad Institute Genomics Platform"/>
            <consortium name="The Broad Institute Genomic Center for Infectious Diseases"/>
            <person name="Earl A."/>
            <person name="Manson A."/>
            <person name="Schwartman J."/>
            <person name="Gilmore M."/>
            <person name="Abouelleil A."/>
            <person name="Cao P."/>
            <person name="Chapman S."/>
            <person name="Cusick C."/>
            <person name="Shea T."/>
            <person name="Young S."/>
            <person name="Neafsey D."/>
            <person name="Nusbaum C."/>
            <person name="Birren B."/>
        </authorList>
    </citation>
    <scope>NUCLEOTIDE SEQUENCE [LARGE SCALE GENOMIC DNA]</scope>
    <source>
        <strain evidence="4">7F3_DIV0205</strain>
    </source>
</reference>
<protein>
    <recommendedName>
        <fullName evidence="2">WxL domain-containing protein</fullName>
    </recommendedName>
</protein>
<evidence type="ECO:0000259" key="2">
    <source>
        <dbReference type="Pfam" id="PF13731"/>
    </source>
</evidence>
<organism evidence="3 4">
    <name type="scientific">Candidatus Enterococcus palustris</name>
    <dbReference type="NCBI Taxonomy" id="1834189"/>
    <lineage>
        <taxon>Bacteria</taxon>
        <taxon>Bacillati</taxon>
        <taxon>Bacillota</taxon>
        <taxon>Bacilli</taxon>
        <taxon>Lactobacillales</taxon>
        <taxon>Enterococcaceae</taxon>
        <taxon>Enterococcus</taxon>
    </lineage>
</organism>
<evidence type="ECO:0000256" key="1">
    <source>
        <dbReference type="SAM" id="SignalP"/>
    </source>
</evidence>
<sequence>MRKMKTKKVIIVVLSCLAFTATAQTALAEGVGVGAEIQFSDRPDEGNGIKDPENPDVIVDPSIINGSQGSLRIDFVPELNFGASKIAERNIVFPANAQQFKGETTARGQFVQVSDYRSNPTGWTLQLRQEEQFKKLEEKNHILKGAVLSFDNSWTNSKKAQSLSPKVSKEVIRLNNIGETYNLAEADLGNGGGTWSIVFGASDENTSGQAGTLSPKLDDQGKSIIDETVNKNAFINNAVQLAVPEATEKKAGTYTTVLTWIISELP</sequence>
<feature type="domain" description="WxL" evidence="2">
    <location>
        <begin position="36"/>
        <end position="266"/>
    </location>
</feature>
<evidence type="ECO:0000313" key="3">
    <source>
        <dbReference type="EMBL" id="WYK01010.1"/>
    </source>
</evidence>